<evidence type="ECO:0000313" key="8">
    <source>
        <dbReference type="EMBL" id="SFL30372.1"/>
    </source>
</evidence>
<protein>
    <recommendedName>
        <fullName evidence="5">Glycerol operon regulatory protein</fullName>
    </recommendedName>
</protein>
<dbReference type="GO" id="GO:0045892">
    <property type="term" value="P:negative regulation of DNA-templated transcription"/>
    <property type="evidence" value="ECO:0007669"/>
    <property type="project" value="TreeGrafter"/>
</dbReference>
<evidence type="ECO:0000313" key="9">
    <source>
        <dbReference type="Proteomes" id="UP000199006"/>
    </source>
</evidence>
<dbReference type="AlphaFoldDB" id="A0A1I4GJZ7"/>
<sequence length="257" mass="29199">MKENKKSVQSVDRALKIIEIVKDRPNGIGVTELSDILNVSKSTVHRLLMSLYKADFIQQNSENKKYFLGLRFIELGEIVSRKLDIQELVHPFLQELGEVTDETAHLAIKNRNQIFYIDKIESSKTIRMFSNIGKRAPMYCTGIGKAVLAFLPENEIKQVLAETELIKYTDNTLTTKAEILQELEEIRDRGYAIDNEEHELKIKCAAAPILNYKKEVVAGISVASPVMRLDEEKFKIIINEVLKASKKASEKLGYVAE</sequence>
<evidence type="ECO:0000256" key="4">
    <source>
        <dbReference type="ARBA" id="ARBA00058938"/>
    </source>
</evidence>
<dbReference type="RefSeq" id="WP_089859961.1">
    <property type="nucleotide sequence ID" value="NZ_FOTI01000007.1"/>
</dbReference>
<dbReference type="InterPro" id="IPR029016">
    <property type="entry name" value="GAF-like_dom_sf"/>
</dbReference>
<dbReference type="PANTHER" id="PTHR30136:SF24">
    <property type="entry name" value="HTH-TYPE TRANSCRIPTIONAL REPRESSOR ALLR"/>
    <property type="match status" value="1"/>
</dbReference>
<dbReference type="Pfam" id="PF01614">
    <property type="entry name" value="IclR_C"/>
    <property type="match status" value="1"/>
</dbReference>
<dbReference type="InterPro" id="IPR014757">
    <property type="entry name" value="Tscrpt_reg_IclR_C"/>
</dbReference>
<dbReference type="InterPro" id="IPR005471">
    <property type="entry name" value="Tscrpt_reg_IclR_N"/>
</dbReference>
<dbReference type="InterPro" id="IPR036390">
    <property type="entry name" value="WH_DNA-bd_sf"/>
</dbReference>
<feature type="domain" description="IclR-ED" evidence="7">
    <location>
        <begin position="71"/>
        <end position="254"/>
    </location>
</feature>
<dbReference type="STRING" id="29563.SAMN02983006_00776"/>
<keyword evidence="9" id="KW-1185">Reference proteome</keyword>
<dbReference type="InterPro" id="IPR036388">
    <property type="entry name" value="WH-like_DNA-bd_sf"/>
</dbReference>
<comment type="function">
    <text evidence="4">May be an activator protein for the gylABX operon.</text>
</comment>
<dbReference type="Pfam" id="PF09339">
    <property type="entry name" value="HTH_IclR"/>
    <property type="match status" value="1"/>
</dbReference>
<proteinExistence type="predicted"/>
<dbReference type="PANTHER" id="PTHR30136">
    <property type="entry name" value="HELIX-TURN-HELIX TRANSCRIPTIONAL REGULATOR, ICLR FAMILY"/>
    <property type="match status" value="1"/>
</dbReference>
<evidence type="ECO:0000259" key="6">
    <source>
        <dbReference type="PROSITE" id="PS51077"/>
    </source>
</evidence>
<accession>A0A1I4GJZ7</accession>
<keyword evidence="3" id="KW-0804">Transcription</keyword>
<dbReference type="PROSITE" id="PS51077">
    <property type="entry name" value="HTH_ICLR"/>
    <property type="match status" value="1"/>
</dbReference>
<gene>
    <name evidence="8" type="ORF">SAMN02983006_00776</name>
</gene>
<evidence type="ECO:0000256" key="1">
    <source>
        <dbReference type="ARBA" id="ARBA00023015"/>
    </source>
</evidence>
<dbReference type="Proteomes" id="UP000199006">
    <property type="component" value="Unassembled WGS sequence"/>
</dbReference>
<dbReference type="EMBL" id="FOTI01000007">
    <property type="protein sequence ID" value="SFL30372.1"/>
    <property type="molecule type" value="Genomic_DNA"/>
</dbReference>
<organism evidence="8 9">
    <name type="scientific">Halanaerobium salsuginis</name>
    <dbReference type="NCBI Taxonomy" id="29563"/>
    <lineage>
        <taxon>Bacteria</taxon>
        <taxon>Bacillati</taxon>
        <taxon>Bacillota</taxon>
        <taxon>Clostridia</taxon>
        <taxon>Halanaerobiales</taxon>
        <taxon>Halanaerobiaceae</taxon>
        <taxon>Halanaerobium</taxon>
    </lineage>
</organism>
<dbReference type="SUPFAM" id="SSF55781">
    <property type="entry name" value="GAF domain-like"/>
    <property type="match status" value="1"/>
</dbReference>
<dbReference type="Gene3D" id="3.30.450.40">
    <property type="match status" value="1"/>
</dbReference>
<evidence type="ECO:0000256" key="2">
    <source>
        <dbReference type="ARBA" id="ARBA00023125"/>
    </source>
</evidence>
<evidence type="ECO:0000256" key="5">
    <source>
        <dbReference type="ARBA" id="ARBA00070406"/>
    </source>
</evidence>
<dbReference type="OrthoDB" id="9791752at2"/>
<dbReference type="CDD" id="cd00090">
    <property type="entry name" value="HTH_ARSR"/>
    <property type="match status" value="1"/>
</dbReference>
<evidence type="ECO:0000259" key="7">
    <source>
        <dbReference type="PROSITE" id="PS51078"/>
    </source>
</evidence>
<reference evidence="8 9" key="1">
    <citation type="submission" date="2016-10" db="EMBL/GenBank/DDBJ databases">
        <authorList>
            <person name="de Groot N.N."/>
        </authorList>
    </citation>
    <scope>NUCLEOTIDE SEQUENCE [LARGE SCALE GENOMIC DNA]</scope>
    <source>
        <strain evidence="8 9">ATCC 51327</strain>
    </source>
</reference>
<dbReference type="SMART" id="SM00346">
    <property type="entry name" value="HTH_ICLR"/>
    <property type="match status" value="1"/>
</dbReference>
<dbReference type="PROSITE" id="PS51078">
    <property type="entry name" value="ICLR_ED"/>
    <property type="match status" value="1"/>
</dbReference>
<evidence type="ECO:0000256" key="3">
    <source>
        <dbReference type="ARBA" id="ARBA00023163"/>
    </source>
</evidence>
<keyword evidence="1" id="KW-0805">Transcription regulation</keyword>
<dbReference type="SUPFAM" id="SSF46785">
    <property type="entry name" value="Winged helix' DNA-binding domain"/>
    <property type="match status" value="1"/>
</dbReference>
<feature type="domain" description="HTH iclR-type" evidence="6">
    <location>
        <begin position="8"/>
        <end position="70"/>
    </location>
</feature>
<dbReference type="Gene3D" id="1.10.10.10">
    <property type="entry name" value="Winged helix-like DNA-binding domain superfamily/Winged helix DNA-binding domain"/>
    <property type="match status" value="1"/>
</dbReference>
<dbReference type="FunFam" id="1.10.10.10:FF:000056">
    <property type="entry name" value="IclR family transcriptional regulator"/>
    <property type="match status" value="1"/>
</dbReference>
<keyword evidence="2" id="KW-0238">DNA-binding</keyword>
<dbReference type="InterPro" id="IPR011991">
    <property type="entry name" value="ArsR-like_HTH"/>
</dbReference>
<name>A0A1I4GJZ7_9FIRM</name>
<dbReference type="GO" id="GO:0003700">
    <property type="term" value="F:DNA-binding transcription factor activity"/>
    <property type="evidence" value="ECO:0007669"/>
    <property type="project" value="TreeGrafter"/>
</dbReference>
<dbReference type="GO" id="GO:0003677">
    <property type="term" value="F:DNA binding"/>
    <property type="evidence" value="ECO:0007669"/>
    <property type="project" value="UniProtKB-KW"/>
</dbReference>
<dbReference type="InterPro" id="IPR050707">
    <property type="entry name" value="HTH_MetabolicPath_Reg"/>
</dbReference>